<dbReference type="InParanoid" id="A0A251V442"/>
<protein>
    <submittedName>
        <fullName evidence="3">Uncharacterized protein</fullName>
    </submittedName>
</protein>
<reference evidence="2" key="3">
    <citation type="submission" date="2020-06" db="EMBL/GenBank/DDBJ databases">
        <title>Helianthus annuus Genome sequencing and assembly Release 2.</title>
        <authorList>
            <person name="Gouzy J."/>
            <person name="Langlade N."/>
            <person name="Munos S."/>
        </authorList>
    </citation>
    <scope>NUCLEOTIDE SEQUENCE</scope>
    <source>
        <tissue evidence="2">Leaves</tissue>
    </source>
</reference>
<accession>A0A251V442</accession>
<reference evidence="2 4" key="1">
    <citation type="journal article" date="2017" name="Nature">
        <title>The sunflower genome provides insights into oil metabolism, flowering and Asterid evolution.</title>
        <authorList>
            <person name="Badouin H."/>
            <person name="Gouzy J."/>
            <person name="Grassa C.J."/>
            <person name="Murat F."/>
            <person name="Staton S.E."/>
            <person name="Cottret L."/>
            <person name="Lelandais-Briere C."/>
            <person name="Owens G.L."/>
            <person name="Carrere S."/>
            <person name="Mayjonade B."/>
            <person name="Legrand L."/>
            <person name="Gill N."/>
            <person name="Kane N.C."/>
            <person name="Bowers J.E."/>
            <person name="Hubner S."/>
            <person name="Bellec A."/>
            <person name="Berard A."/>
            <person name="Berges H."/>
            <person name="Blanchet N."/>
            <person name="Boniface M.C."/>
            <person name="Brunel D."/>
            <person name="Catrice O."/>
            <person name="Chaidir N."/>
            <person name="Claudel C."/>
            <person name="Donnadieu C."/>
            <person name="Faraut T."/>
            <person name="Fievet G."/>
            <person name="Helmstetter N."/>
            <person name="King M."/>
            <person name="Knapp S.J."/>
            <person name="Lai Z."/>
            <person name="Le Paslier M.C."/>
            <person name="Lippi Y."/>
            <person name="Lorenzon L."/>
            <person name="Mandel J.R."/>
            <person name="Marage G."/>
            <person name="Marchand G."/>
            <person name="Marquand E."/>
            <person name="Bret-Mestries E."/>
            <person name="Morien E."/>
            <person name="Nambeesan S."/>
            <person name="Nguyen T."/>
            <person name="Pegot-Espagnet P."/>
            <person name="Pouilly N."/>
            <person name="Raftis F."/>
            <person name="Sallet E."/>
            <person name="Schiex T."/>
            <person name="Thomas J."/>
            <person name="Vandecasteele C."/>
            <person name="Vares D."/>
            <person name="Vear F."/>
            <person name="Vautrin S."/>
            <person name="Crespi M."/>
            <person name="Mangin B."/>
            <person name="Burke J.M."/>
            <person name="Salse J."/>
            <person name="Munos S."/>
            <person name="Vincourt P."/>
            <person name="Rieseberg L.H."/>
            <person name="Langlade N.B."/>
        </authorList>
    </citation>
    <scope>NUCLEOTIDE SEQUENCE [LARGE SCALE GENOMIC DNA]</scope>
    <source>
        <strain evidence="4">cv. SF193</strain>
        <tissue evidence="2">Leaves</tissue>
    </source>
</reference>
<evidence type="ECO:0000313" key="2">
    <source>
        <dbReference type="EMBL" id="KAF5812488.1"/>
    </source>
</evidence>
<keyword evidence="4" id="KW-1185">Reference proteome</keyword>
<dbReference type="Proteomes" id="UP000215914">
    <property type="component" value="Chromosome 3"/>
</dbReference>
<evidence type="ECO:0000313" key="4">
    <source>
        <dbReference type="Proteomes" id="UP000215914"/>
    </source>
</evidence>
<sequence length="50" mass="5652">MHQTMARTEHQQQSSTILAREVEPKDAKIGQGGATHADILDWPQHSLVFR</sequence>
<feature type="region of interest" description="Disordered" evidence="1">
    <location>
        <begin position="1"/>
        <end position="50"/>
    </location>
</feature>
<feature type="compositionally biased region" description="Polar residues" evidence="1">
    <location>
        <begin position="1"/>
        <end position="17"/>
    </location>
</feature>
<reference evidence="3" key="2">
    <citation type="submission" date="2017-02" db="EMBL/GenBank/DDBJ databases">
        <title>Sunflower complete genome.</title>
        <authorList>
            <person name="Langlade N."/>
            <person name="Munos S."/>
        </authorList>
    </citation>
    <scope>NUCLEOTIDE SEQUENCE [LARGE SCALE GENOMIC DNA]</scope>
    <source>
        <tissue evidence="3">Leaves</tissue>
    </source>
</reference>
<dbReference type="AlphaFoldDB" id="A0A251V442"/>
<gene>
    <name evidence="3" type="ORF">HannXRQ_Chr03g0060271</name>
    <name evidence="2" type="ORF">HanXRQr2_Chr03g0086971</name>
</gene>
<organism evidence="3 4">
    <name type="scientific">Helianthus annuus</name>
    <name type="common">Common sunflower</name>
    <dbReference type="NCBI Taxonomy" id="4232"/>
    <lineage>
        <taxon>Eukaryota</taxon>
        <taxon>Viridiplantae</taxon>
        <taxon>Streptophyta</taxon>
        <taxon>Embryophyta</taxon>
        <taxon>Tracheophyta</taxon>
        <taxon>Spermatophyta</taxon>
        <taxon>Magnoliopsida</taxon>
        <taxon>eudicotyledons</taxon>
        <taxon>Gunneridae</taxon>
        <taxon>Pentapetalae</taxon>
        <taxon>asterids</taxon>
        <taxon>campanulids</taxon>
        <taxon>Asterales</taxon>
        <taxon>Asteraceae</taxon>
        <taxon>Asteroideae</taxon>
        <taxon>Heliantheae alliance</taxon>
        <taxon>Heliantheae</taxon>
        <taxon>Helianthus</taxon>
    </lineage>
</organism>
<evidence type="ECO:0000256" key="1">
    <source>
        <dbReference type="SAM" id="MobiDB-lite"/>
    </source>
</evidence>
<evidence type="ECO:0000313" key="3">
    <source>
        <dbReference type="EMBL" id="OTG30059.1"/>
    </source>
</evidence>
<name>A0A251V442_HELAN</name>
<dbReference type="Gramene" id="mRNA:HanXRQr2_Chr03g0086971">
    <property type="protein sequence ID" value="mRNA:HanXRQr2_Chr03g0086971"/>
    <property type="gene ID" value="HanXRQr2_Chr03g0086971"/>
</dbReference>
<dbReference type="EMBL" id="CM007892">
    <property type="protein sequence ID" value="OTG30059.1"/>
    <property type="molecule type" value="Genomic_DNA"/>
</dbReference>
<dbReference type="EMBL" id="MNCJ02000318">
    <property type="protein sequence ID" value="KAF5812488.1"/>
    <property type="molecule type" value="Genomic_DNA"/>
</dbReference>
<proteinExistence type="predicted"/>